<proteinExistence type="predicted"/>
<comment type="caution">
    <text evidence="1">The sequence shown here is derived from an EMBL/GenBank/DDBJ whole genome shotgun (WGS) entry which is preliminary data.</text>
</comment>
<evidence type="ECO:0000313" key="2">
    <source>
        <dbReference type="Proteomes" id="UP000324222"/>
    </source>
</evidence>
<organism evidence="1 2">
    <name type="scientific">Portunus trituberculatus</name>
    <name type="common">Swimming crab</name>
    <name type="synonym">Neptunus trituberculatus</name>
    <dbReference type="NCBI Taxonomy" id="210409"/>
    <lineage>
        <taxon>Eukaryota</taxon>
        <taxon>Metazoa</taxon>
        <taxon>Ecdysozoa</taxon>
        <taxon>Arthropoda</taxon>
        <taxon>Crustacea</taxon>
        <taxon>Multicrustacea</taxon>
        <taxon>Malacostraca</taxon>
        <taxon>Eumalacostraca</taxon>
        <taxon>Eucarida</taxon>
        <taxon>Decapoda</taxon>
        <taxon>Pleocyemata</taxon>
        <taxon>Brachyura</taxon>
        <taxon>Eubrachyura</taxon>
        <taxon>Portunoidea</taxon>
        <taxon>Portunidae</taxon>
        <taxon>Portuninae</taxon>
        <taxon>Portunus</taxon>
    </lineage>
</organism>
<accession>A0A5B7I5T7</accession>
<evidence type="ECO:0000313" key="1">
    <source>
        <dbReference type="EMBL" id="MPC76238.1"/>
    </source>
</evidence>
<reference evidence="1 2" key="1">
    <citation type="submission" date="2019-05" db="EMBL/GenBank/DDBJ databases">
        <title>Another draft genome of Portunus trituberculatus and its Hox gene families provides insights of decapod evolution.</title>
        <authorList>
            <person name="Jeong J.-H."/>
            <person name="Song I."/>
            <person name="Kim S."/>
            <person name="Choi T."/>
            <person name="Kim D."/>
            <person name="Ryu S."/>
            <person name="Kim W."/>
        </authorList>
    </citation>
    <scope>NUCLEOTIDE SEQUENCE [LARGE SCALE GENOMIC DNA]</scope>
    <source>
        <tissue evidence="1">Muscle</tissue>
    </source>
</reference>
<dbReference type="AlphaFoldDB" id="A0A5B7I5T7"/>
<protein>
    <submittedName>
        <fullName evidence="1">Uncharacterized protein</fullName>
    </submittedName>
</protein>
<name>A0A5B7I5T7_PORTR</name>
<gene>
    <name evidence="1" type="ORF">E2C01_070644</name>
</gene>
<sequence>MSWQRGSVSLPLSELSPIGRLVEAWSARRELSDVDAAPELATAGTRAGDEGKYGQCSTFSSASSSLRARSIRTSAEVVGPVYSIAEAGSIHSDVNSEAGMMEQ</sequence>
<dbReference type="Proteomes" id="UP000324222">
    <property type="component" value="Unassembled WGS sequence"/>
</dbReference>
<keyword evidence="2" id="KW-1185">Reference proteome</keyword>
<dbReference type="EMBL" id="VSRR010042909">
    <property type="protein sequence ID" value="MPC76238.1"/>
    <property type="molecule type" value="Genomic_DNA"/>
</dbReference>